<gene>
    <name evidence="2" type="ORF">SAMN05216474_0435</name>
</gene>
<protein>
    <submittedName>
        <fullName evidence="2">Uncharacterized protein</fullName>
    </submittedName>
</protein>
<dbReference type="EMBL" id="FPAS01000001">
    <property type="protein sequence ID" value="SFT41534.1"/>
    <property type="molecule type" value="Genomic_DNA"/>
</dbReference>
<evidence type="ECO:0000313" key="2">
    <source>
        <dbReference type="EMBL" id="SFT41534.1"/>
    </source>
</evidence>
<accession>A0A1I6XUQ6</accession>
<dbReference type="STRING" id="477690.SAMN05216474_0435"/>
<evidence type="ECO:0000256" key="1">
    <source>
        <dbReference type="SAM" id="Phobius"/>
    </source>
</evidence>
<sequence length="129" mass="14986">MIPYLDVYLFLQCLSTVIWALNIKGDQRASRNIVRLRPFLILSLVLTCLLPLLASLGLFRITIEPFLRWFIYLLLISPLVLTAWILILLFKVSIPRFSFSHEKRNLIILLAIVFVPFGLLFLKQNTSIQ</sequence>
<keyword evidence="1" id="KW-0812">Transmembrane</keyword>
<keyword evidence="1" id="KW-1133">Transmembrane helix</keyword>
<dbReference type="Proteomes" id="UP000236454">
    <property type="component" value="Unassembled WGS sequence"/>
</dbReference>
<feature type="transmembrane region" description="Helical" evidence="1">
    <location>
        <begin position="69"/>
        <end position="94"/>
    </location>
</feature>
<reference evidence="2 3" key="1">
    <citation type="submission" date="2016-10" db="EMBL/GenBank/DDBJ databases">
        <authorList>
            <person name="de Groot N.N."/>
        </authorList>
    </citation>
    <scope>NUCLEOTIDE SEQUENCE [LARGE SCALE GENOMIC DNA]</scope>
    <source>
        <strain evidence="2 3">CGMCC 1.7005</strain>
    </source>
</reference>
<keyword evidence="3" id="KW-1185">Reference proteome</keyword>
<feature type="transmembrane region" description="Helical" evidence="1">
    <location>
        <begin position="39"/>
        <end position="63"/>
    </location>
</feature>
<keyword evidence="1" id="KW-0472">Membrane</keyword>
<evidence type="ECO:0000313" key="3">
    <source>
        <dbReference type="Proteomes" id="UP000236454"/>
    </source>
</evidence>
<organism evidence="2 3">
    <name type="scientific">Lishizhenia tianjinensis</name>
    <dbReference type="NCBI Taxonomy" id="477690"/>
    <lineage>
        <taxon>Bacteria</taxon>
        <taxon>Pseudomonadati</taxon>
        <taxon>Bacteroidota</taxon>
        <taxon>Flavobacteriia</taxon>
        <taxon>Flavobacteriales</taxon>
        <taxon>Crocinitomicaceae</taxon>
        <taxon>Lishizhenia</taxon>
    </lineage>
</organism>
<proteinExistence type="predicted"/>
<name>A0A1I6XUQ6_9FLAO</name>
<feature type="transmembrane region" description="Helical" evidence="1">
    <location>
        <begin position="106"/>
        <end position="122"/>
    </location>
</feature>
<dbReference type="AlphaFoldDB" id="A0A1I6XUQ6"/>